<evidence type="ECO:0000313" key="1">
    <source>
        <dbReference type="EMBL" id="EIC03094.1"/>
    </source>
</evidence>
<organism evidence="1 2">
    <name type="scientific">Treponema saccharophilum DSM 2985</name>
    <dbReference type="NCBI Taxonomy" id="907348"/>
    <lineage>
        <taxon>Bacteria</taxon>
        <taxon>Pseudomonadati</taxon>
        <taxon>Spirochaetota</taxon>
        <taxon>Spirochaetia</taxon>
        <taxon>Spirochaetales</taxon>
        <taxon>Treponemataceae</taxon>
        <taxon>Treponema</taxon>
    </lineage>
</organism>
<dbReference type="Gene3D" id="2.30.30.40">
    <property type="entry name" value="SH3 Domains"/>
    <property type="match status" value="1"/>
</dbReference>
<accession>H7EH27</accession>
<keyword evidence="2" id="KW-1185">Reference proteome</keyword>
<dbReference type="AlphaFoldDB" id="H7EH27"/>
<gene>
    <name evidence="1" type="ORF">TresaDRAFT_2712</name>
</gene>
<name>H7EH27_9SPIR</name>
<reference evidence="1 2" key="1">
    <citation type="submission" date="2011-09" db="EMBL/GenBank/DDBJ databases">
        <title>The draft genome of Treponema saccharophilum DSM 2985.</title>
        <authorList>
            <consortium name="US DOE Joint Genome Institute (JGI-PGF)"/>
            <person name="Lucas S."/>
            <person name="Copeland A."/>
            <person name="Lapidus A."/>
            <person name="Glavina del Rio T."/>
            <person name="Dalin E."/>
            <person name="Tice H."/>
            <person name="Bruce D."/>
            <person name="Goodwin L."/>
            <person name="Pitluck S."/>
            <person name="Peters L."/>
            <person name="Kyrpides N."/>
            <person name="Mavromatis K."/>
            <person name="Ivanova N."/>
            <person name="Markowitz V."/>
            <person name="Cheng J.-F."/>
            <person name="Hugenholtz P."/>
            <person name="Woyke T."/>
            <person name="Wu D."/>
            <person name="Gronow S."/>
            <person name="Wellnitz S."/>
            <person name="Brambilla E."/>
            <person name="Klenk H.-P."/>
            <person name="Eisen J.A."/>
        </authorList>
    </citation>
    <scope>NUCLEOTIDE SEQUENCE [LARGE SCALE GENOMIC DNA]</scope>
    <source>
        <strain evidence="1 2">DSM 2985</strain>
    </source>
</reference>
<dbReference type="Proteomes" id="UP000003571">
    <property type="component" value="Unassembled WGS sequence"/>
</dbReference>
<dbReference type="OrthoDB" id="322924at2"/>
<dbReference type="EMBL" id="AGRW01000023">
    <property type="protein sequence ID" value="EIC03094.1"/>
    <property type="molecule type" value="Genomic_DNA"/>
</dbReference>
<dbReference type="STRING" id="907348.TresaDRAFT_2712"/>
<comment type="caution">
    <text evidence="1">The sequence shown here is derived from an EMBL/GenBank/DDBJ whole genome shotgun (WGS) entry which is preliminary data.</text>
</comment>
<proteinExistence type="predicted"/>
<protein>
    <submittedName>
        <fullName evidence="1">Uncharacterized protein</fullName>
    </submittedName>
</protein>
<dbReference type="eggNOG" id="ENOG5030W5D">
    <property type="taxonomic scope" value="Bacteria"/>
</dbReference>
<dbReference type="PATRIC" id="fig|907348.3.peg.88"/>
<evidence type="ECO:0000313" key="2">
    <source>
        <dbReference type="Proteomes" id="UP000003571"/>
    </source>
</evidence>
<sequence>MVLRRVFEVEYHITKLQSRQTGQAGLRFKQLLCGRPLLGALGVRMKKVICILFSFVILLTSVFADKSRFYENGKVIDTMYVNSEDGLKVRDYPSLKSNRLCGLTHRSPVKVVAIGKEETIDGITAPWVEILLPRYEWKDFEAEYGWVFGGYLSAKQATFSTKGWTDWNFKNYLSKSHWIEDNDKYDRTILCFEEDGEFKLQIEERGAGAFGKWQIDFKNMSVVTKSAFMFAGDDDYTPEDETIVYKIGNITEFSFTVNGQRYIPYCQWGVLYNEKNVKNTDKDSSNFNLSVKTFLKALYSSESIFGSIYSRSSNLRDSYIKYGIFYSKNLDYINSYHAYWDPIMEEHQKSADAMK</sequence>